<evidence type="ECO:0000256" key="2">
    <source>
        <dbReference type="ARBA" id="ARBA00022598"/>
    </source>
</evidence>
<dbReference type="Pfam" id="PF13193">
    <property type="entry name" value="AMP-binding_C"/>
    <property type="match status" value="1"/>
</dbReference>
<evidence type="ECO:0000313" key="7">
    <source>
        <dbReference type="EMBL" id="SFR10396.1"/>
    </source>
</evidence>
<evidence type="ECO:0000256" key="3">
    <source>
        <dbReference type="ARBA" id="ARBA00022832"/>
    </source>
</evidence>
<dbReference type="PANTHER" id="PTHR43859:SF4">
    <property type="entry name" value="BUTANOATE--COA LIGASE AAE1-RELATED"/>
    <property type="match status" value="1"/>
</dbReference>
<dbReference type="PANTHER" id="PTHR43859">
    <property type="entry name" value="ACYL-ACTIVATING ENZYME"/>
    <property type="match status" value="1"/>
</dbReference>
<feature type="domain" description="AMP-binding enzyme C-terminal" evidence="6">
    <location>
        <begin position="459"/>
        <end position="535"/>
    </location>
</feature>
<dbReference type="InterPro" id="IPR000873">
    <property type="entry name" value="AMP-dep_synth/lig_dom"/>
</dbReference>
<evidence type="ECO:0000259" key="6">
    <source>
        <dbReference type="Pfam" id="PF13193"/>
    </source>
</evidence>
<dbReference type="CDD" id="cd12119">
    <property type="entry name" value="ttLC_FACS_AlkK_like"/>
    <property type="match status" value="1"/>
</dbReference>
<dbReference type="Pfam" id="PF00501">
    <property type="entry name" value="AMP-binding"/>
    <property type="match status" value="1"/>
</dbReference>
<dbReference type="AlphaFoldDB" id="A0A1I6DY93"/>
<accession>A0A1I6DY93</accession>
<keyword evidence="3" id="KW-0276">Fatty acid metabolism</keyword>
<dbReference type="NCBIfam" id="NF004837">
    <property type="entry name" value="PRK06187.1"/>
    <property type="match status" value="1"/>
</dbReference>
<evidence type="ECO:0000259" key="5">
    <source>
        <dbReference type="Pfam" id="PF00501"/>
    </source>
</evidence>
<evidence type="ECO:0000256" key="4">
    <source>
        <dbReference type="ARBA" id="ARBA00023098"/>
    </source>
</evidence>
<evidence type="ECO:0000313" key="8">
    <source>
        <dbReference type="Proteomes" id="UP000199584"/>
    </source>
</evidence>
<dbReference type="Gene3D" id="3.30.300.30">
    <property type="match status" value="1"/>
</dbReference>
<dbReference type="InterPro" id="IPR025110">
    <property type="entry name" value="AMP-bd_C"/>
</dbReference>
<dbReference type="RefSeq" id="WP_092484797.1">
    <property type="nucleotide sequence ID" value="NZ_FOYM01000021.1"/>
</dbReference>
<keyword evidence="8" id="KW-1185">Reference proteome</keyword>
<dbReference type="SUPFAM" id="SSF56801">
    <property type="entry name" value="Acetyl-CoA synthetase-like"/>
    <property type="match status" value="1"/>
</dbReference>
<feature type="domain" description="AMP-dependent synthetase/ligase" evidence="5">
    <location>
        <begin position="24"/>
        <end position="409"/>
    </location>
</feature>
<proteinExistence type="inferred from homology"/>
<reference evidence="8" key="1">
    <citation type="submission" date="2016-10" db="EMBL/GenBank/DDBJ databases">
        <authorList>
            <person name="Varghese N."/>
            <person name="Submissions S."/>
        </authorList>
    </citation>
    <scope>NUCLEOTIDE SEQUENCE [LARGE SCALE GENOMIC DNA]</scope>
    <source>
        <strain evidence="8">DSM 3669</strain>
    </source>
</reference>
<dbReference type="EMBL" id="FOYM01000021">
    <property type="protein sequence ID" value="SFR10396.1"/>
    <property type="molecule type" value="Genomic_DNA"/>
</dbReference>
<dbReference type="FunFam" id="3.30.300.30:FF:000008">
    <property type="entry name" value="2,3-dihydroxybenzoate-AMP ligase"/>
    <property type="match status" value="1"/>
</dbReference>
<name>A0A1I6DY93_9FIRM</name>
<dbReference type="InterPro" id="IPR042099">
    <property type="entry name" value="ANL_N_sf"/>
</dbReference>
<dbReference type="Gene3D" id="3.40.50.12780">
    <property type="entry name" value="N-terminal domain of ligase-like"/>
    <property type="match status" value="1"/>
</dbReference>
<dbReference type="GO" id="GO:0016874">
    <property type="term" value="F:ligase activity"/>
    <property type="evidence" value="ECO:0007669"/>
    <property type="project" value="UniProtKB-KW"/>
</dbReference>
<keyword evidence="4" id="KW-0443">Lipid metabolism</keyword>
<evidence type="ECO:0000256" key="1">
    <source>
        <dbReference type="ARBA" id="ARBA00006432"/>
    </source>
</evidence>
<dbReference type="OrthoDB" id="9778383at2"/>
<organism evidence="7 8">
    <name type="scientific">Desulfoscipio geothermicus DSM 3669</name>
    <dbReference type="NCBI Taxonomy" id="1121426"/>
    <lineage>
        <taxon>Bacteria</taxon>
        <taxon>Bacillati</taxon>
        <taxon>Bacillota</taxon>
        <taxon>Clostridia</taxon>
        <taxon>Eubacteriales</taxon>
        <taxon>Desulfallaceae</taxon>
        <taxon>Desulfoscipio</taxon>
    </lineage>
</organism>
<dbReference type="GO" id="GO:0006631">
    <property type="term" value="P:fatty acid metabolic process"/>
    <property type="evidence" value="ECO:0007669"/>
    <property type="project" value="UniProtKB-KW"/>
</dbReference>
<keyword evidence="2" id="KW-0436">Ligase</keyword>
<sequence>MNIIKGFPSTSMNDYQLNTTTIIRHAARNFPEREIVYRTSEGVFRYNYAEAYARIQKMANALEKLGMKTGDRIGVLEWNTHRFYELYYAIPGIGAVLLQMNLRITPDELIYVVNHSEAKLVFVDESLIPLAEAIAPGLKTVKGYIIMTNKNLADIKTELNPVYSYENLLDQEEPYYDWPMIDETSAYSACYTTGTTGKPKGVYYSHRCIYLHAMEAICYAGISWKDSFMQIVPMFHAQGWGFFFSATFMGSRIVLPGRYMVEDLKSLVDLMIEEQVSIGCGAPAVFMPMLNYIKTLKEKPSFSGARFISGATEPPLIMMKEWKELTGADIIHAYGSTETAPLSTYNFIKPDLVKKLSEEEKWNLKRKQGLPVTGMDIKIVDSEGNELPRDGKSSGEILIRGPWITGSYYNDPRTRDSFLDGYWRSGDAGVIDPEGYVKITDRVKDLIKSGGEWISSVDLENAIMSHPKVLEATVTGVHHPKWEERPLAFVVLKDEFKDRVTKGEIIDYLAIQFAKWQLPDDVLFLDEIPKTSVGKFNKKVLREKYKNYLINSTKI</sequence>
<protein>
    <submittedName>
        <fullName evidence="7">Fatty-acyl-CoA synthase</fullName>
    </submittedName>
</protein>
<comment type="similarity">
    <text evidence="1">Belongs to the ATP-dependent AMP-binding enzyme family.</text>
</comment>
<gene>
    <name evidence="7" type="ORF">SAMN05660706_1214</name>
</gene>
<dbReference type="STRING" id="39060.SAMN05660706_1214"/>
<dbReference type="InterPro" id="IPR045851">
    <property type="entry name" value="AMP-bd_C_sf"/>
</dbReference>
<dbReference type="Proteomes" id="UP000199584">
    <property type="component" value="Unassembled WGS sequence"/>
</dbReference>